<feature type="binding site" evidence="10">
    <location>
        <position position="142"/>
    </location>
    <ligand>
        <name>IMP</name>
        <dbReference type="ChEBI" id="CHEBI:58053"/>
        <note>ligand shared between dimeric partners</note>
    </ligand>
</feature>
<evidence type="ECO:0000256" key="9">
    <source>
        <dbReference type="ARBA" id="ARBA00023134"/>
    </source>
</evidence>
<keyword evidence="4 10" id="KW-0436">Ligase</keyword>
<dbReference type="Gene3D" id="3.90.170.10">
    <property type="entry name" value="Adenylosuccinate Synthetase, subunit A, domain 3"/>
    <property type="match status" value="1"/>
</dbReference>
<evidence type="ECO:0000256" key="1">
    <source>
        <dbReference type="ARBA" id="ARBA00003779"/>
    </source>
</evidence>
<keyword evidence="5 10" id="KW-0479">Metal-binding</keyword>
<dbReference type="NCBIfam" id="NF002223">
    <property type="entry name" value="PRK01117.1"/>
    <property type="match status" value="1"/>
</dbReference>
<feature type="binding site" evidence="10">
    <location>
        <begin position="37"/>
        <end position="40"/>
    </location>
    <ligand>
        <name>IMP</name>
        <dbReference type="ChEBI" id="CHEBI:58053"/>
    </ligand>
</feature>
<dbReference type="GO" id="GO:0005525">
    <property type="term" value="F:GTP binding"/>
    <property type="evidence" value="ECO:0007669"/>
    <property type="project" value="UniProtKB-UniRule"/>
</dbReference>
<dbReference type="PANTHER" id="PTHR11846">
    <property type="entry name" value="ADENYLOSUCCINATE SYNTHETASE"/>
    <property type="match status" value="1"/>
</dbReference>
<comment type="function">
    <text evidence="10">Plays an important role in the de novo pathway and in the salvage pathway of purine nucleotide biosynthesis. Catalyzes the first commited step in the biosynthesis of AMP from IMP.</text>
</comment>
<feature type="binding site" evidence="10">
    <location>
        <position position="299"/>
    </location>
    <ligand>
        <name>IMP</name>
        <dbReference type="ChEBI" id="CHEBI:58053"/>
    </ligand>
</feature>
<keyword evidence="7 10" id="KW-0658">Purine biosynthesis</keyword>
<dbReference type="Pfam" id="PF00709">
    <property type="entry name" value="Adenylsucc_synt"/>
    <property type="match status" value="1"/>
</dbReference>
<evidence type="ECO:0000256" key="3">
    <source>
        <dbReference type="ARBA" id="ARBA00022490"/>
    </source>
</evidence>
<dbReference type="SMART" id="SM00788">
    <property type="entry name" value="Adenylsucc_synt"/>
    <property type="match status" value="1"/>
</dbReference>
<dbReference type="PANTHER" id="PTHR11846:SF0">
    <property type="entry name" value="ADENYLOSUCCINATE SYNTHETASE"/>
    <property type="match status" value="1"/>
</dbReference>
<dbReference type="GO" id="GO:0005737">
    <property type="term" value="C:cytoplasm"/>
    <property type="evidence" value="ECO:0007669"/>
    <property type="project" value="UniProtKB-SubCell"/>
</dbReference>
<dbReference type="InterPro" id="IPR042110">
    <property type="entry name" value="Adenylosuccinate_synth_dom2"/>
</dbReference>
<comment type="function">
    <text evidence="1">Plays an important role in the de novo pathway and in the salvage pathway of purine nucleotide biosynthesis. Catalyzes the first committed step in the biosynthesis of AMP from IMP.</text>
</comment>
<dbReference type="OrthoDB" id="10265645at2759"/>
<dbReference type="InterPro" id="IPR018220">
    <property type="entry name" value="Adenylosuccin_syn_GTP-bd"/>
</dbReference>
<comment type="catalytic activity">
    <reaction evidence="10 12">
        <text>IMP + L-aspartate + GTP = N(6)-(1,2-dicarboxyethyl)-AMP + GDP + phosphate + 2 H(+)</text>
        <dbReference type="Rhea" id="RHEA:15753"/>
        <dbReference type="ChEBI" id="CHEBI:15378"/>
        <dbReference type="ChEBI" id="CHEBI:29991"/>
        <dbReference type="ChEBI" id="CHEBI:37565"/>
        <dbReference type="ChEBI" id="CHEBI:43474"/>
        <dbReference type="ChEBI" id="CHEBI:57567"/>
        <dbReference type="ChEBI" id="CHEBI:58053"/>
        <dbReference type="ChEBI" id="CHEBI:58189"/>
        <dbReference type="EC" id="6.3.4.4"/>
    </reaction>
</comment>
<dbReference type="GO" id="GO:0004019">
    <property type="term" value="F:adenylosuccinate synthase activity"/>
    <property type="evidence" value="ECO:0007669"/>
    <property type="project" value="UniProtKB-UniRule"/>
</dbReference>
<comment type="similarity">
    <text evidence="10 12">Belongs to the adenylosuccinate synthetase family.</text>
</comment>
<dbReference type="UniPathway" id="UPA00075">
    <property type="reaction ID" value="UER00335"/>
</dbReference>
<evidence type="ECO:0000256" key="11">
    <source>
        <dbReference type="PROSITE-ProRule" id="PRU10134"/>
    </source>
</evidence>
<dbReference type="SUPFAM" id="SSF52540">
    <property type="entry name" value="P-loop containing nucleoside triphosphate hydrolases"/>
    <property type="match status" value="1"/>
</dbReference>
<evidence type="ECO:0000313" key="14">
    <source>
        <dbReference type="Proteomes" id="UP000799767"/>
    </source>
</evidence>
<dbReference type="AlphaFoldDB" id="A0A6A6PXZ9"/>
<evidence type="ECO:0000256" key="12">
    <source>
        <dbReference type="RuleBase" id="RU000520"/>
    </source>
</evidence>
<evidence type="ECO:0000313" key="13">
    <source>
        <dbReference type="EMBL" id="KAF2484614.1"/>
    </source>
</evidence>
<keyword evidence="3 10" id="KW-0963">Cytoplasm</keyword>
<keyword evidence="14" id="KW-1185">Reference proteome</keyword>
<comment type="function">
    <text evidence="12">Plays an important role in the de novo pathway of purine nucleotide biosynthesis.</text>
</comment>
<keyword evidence="8 10" id="KW-0460">Magnesium</keyword>
<dbReference type="FunFam" id="3.90.170.10:FF:000001">
    <property type="entry name" value="Adenylosuccinate synthetase"/>
    <property type="match status" value="1"/>
</dbReference>
<reference evidence="13" key="1">
    <citation type="journal article" date="2020" name="Stud. Mycol.">
        <title>101 Dothideomycetes genomes: a test case for predicting lifestyles and emergence of pathogens.</title>
        <authorList>
            <person name="Haridas S."/>
            <person name="Albert R."/>
            <person name="Binder M."/>
            <person name="Bloem J."/>
            <person name="Labutti K."/>
            <person name="Salamov A."/>
            <person name="Andreopoulos B."/>
            <person name="Baker S."/>
            <person name="Barry K."/>
            <person name="Bills G."/>
            <person name="Bluhm B."/>
            <person name="Cannon C."/>
            <person name="Castanera R."/>
            <person name="Culley D."/>
            <person name="Daum C."/>
            <person name="Ezra D."/>
            <person name="Gonzalez J."/>
            <person name="Henrissat B."/>
            <person name="Kuo A."/>
            <person name="Liang C."/>
            <person name="Lipzen A."/>
            <person name="Lutzoni F."/>
            <person name="Magnuson J."/>
            <person name="Mondo S."/>
            <person name="Nolan M."/>
            <person name="Ohm R."/>
            <person name="Pangilinan J."/>
            <person name="Park H.-J."/>
            <person name="Ramirez L."/>
            <person name="Alfaro M."/>
            <person name="Sun H."/>
            <person name="Tritt A."/>
            <person name="Yoshinaga Y."/>
            <person name="Zwiers L.-H."/>
            <person name="Turgeon B."/>
            <person name="Goodwin S."/>
            <person name="Spatafora J."/>
            <person name="Crous P."/>
            <person name="Grigoriev I."/>
        </authorList>
    </citation>
    <scope>NUCLEOTIDE SEQUENCE</scope>
    <source>
        <strain evidence="13">CBS 113389</strain>
    </source>
</reference>
<gene>
    <name evidence="13" type="ORF">BDY17DRAFT_296004</name>
</gene>
<dbReference type="InterPro" id="IPR042111">
    <property type="entry name" value="Adenylosuccinate_synth_dom3"/>
</dbReference>
<evidence type="ECO:0000256" key="8">
    <source>
        <dbReference type="ARBA" id="ARBA00022842"/>
    </source>
</evidence>
<feature type="binding site" evidence="10">
    <location>
        <position position="301"/>
    </location>
    <ligand>
        <name>GTP</name>
        <dbReference type="ChEBI" id="CHEBI:37565"/>
    </ligand>
</feature>
<evidence type="ECO:0000256" key="7">
    <source>
        <dbReference type="ARBA" id="ARBA00022755"/>
    </source>
</evidence>
<feature type="binding site" evidence="10">
    <location>
        <position position="128"/>
    </location>
    <ligand>
        <name>IMP</name>
        <dbReference type="ChEBI" id="CHEBI:58053"/>
    </ligand>
</feature>
<feature type="binding site" evidence="10">
    <location>
        <position position="39"/>
    </location>
    <ligand>
        <name>Mg(2+)</name>
        <dbReference type="ChEBI" id="CHEBI:18420"/>
    </ligand>
</feature>
<dbReference type="EC" id="6.3.4.4" evidence="10 12"/>
<name>A0A6A6PXZ9_9PEZI</name>
<evidence type="ECO:0000256" key="5">
    <source>
        <dbReference type="ARBA" id="ARBA00022723"/>
    </source>
</evidence>
<feature type="binding site" evidence="10">
    <location>
        <begin position="327"/>
        <end position="329"/>
    </location>
    <ligand>
        <name>GTP</name>
        <dbReference type="ChEBI" id="CHEBI:37565"/>
    </ligand>
</feature>
<dbReference type="InterPro" id="IPR033128">
    <property type="entry name" value="Adenylosuccin_syn_Lys_AS"/>
</dbReference>
<evidence type="ECO:0000256" key="10">
    <source>
        <dbReference type="HAMAP-Rule" id="MF_03125"/>
    </source>
</evidence>
<comment type="cofactor">
    <cofactor evidence="10">
        <name>Mg(2+)</name>
        <dbReference type="ChEBI" id="CHEBI:18420"/>
    </cofactor>
    <text evidence="10">Binds 1 Mg(2+) ion per subunit.</text>
</comment>
<feature type="binding site" evidence="10">
    <location>
        <begin position="12"/>
        <end position="15"/>
    </location>
    <ligand>
        <name>IMP</name>
        <dbReference type="ChEBI" id="CHEBI:58053"/>
    </ligand>
</feature>
<comment type="pathway">
    <text evidence="10 12">Purine metabolism; AMP biosynthesis via de novo pathway; AMP from IMP: step 1/2.</text>
</comment>
<dbReference type="GO" id="GO:0000287">
    <property type="term" value="F:magnesium ion binding"/>
    <property type="evidence" value="ECO:0007669"/>
    <property type="project" value="UniProtKB-UniRule"/>
</dbReference>
<feature type="active site" description="Proton donor" evidence="10">
    <location>
        <position position="40"/>
    </location>
</feature>
<dbReference type="PROSITE" id="PS00513">
    <property type="entry name" value="ADENYLOSUCCIN_SYN_2"/>
    <property type="match status" value="1"/>
</dbReference>
<feature type="binding site" evidence="10">
    <location>
        <begin position="409"/>
        <end position="411"/>
    </location>
    <ligand>
        <name>GTP</name>
        <dbReference type="ChEBI" id="CHEBI:37565"/>
    </ligand>
</feature>
<evidence type="ECO:0000256" key="2">
    <source>
        <dbReference type="ARBA" id="ARBA00011738"/>
    </source>
</evidence>
<dbReference type="FunFam" id="1.10.300.10:FF:000001">
    <property type="entry name" value="Adenylosuccinate synthetase"/>
    <property type="match status" value="1"/>
</dbReference>
<dbReference type="RefSeq" id="XP_033591183.1">
    <property type="nucleotide sequence ID" value="XM_033733388.1"/>
</dbReference>
<dbReference type="Gene3D" id="1.10.300.10">
    <property type="entry name" value="Adenylosuccinate Synthetase, subunit A, domain 2"/>
    <property type="match status" value="1"/>
</dbReference>
<feature type="active site" description="Proton acceptor" evidence="10">
    <location>
        <position position="12"/>
    </location>
</feature>
<comment type="subunit">
    <text evidence="2 10">Homodimer.</text>
</comment>
<keyword evidence="9 10" id="KW-0342">GTP-binding</keyword>
<feature type="active site" evidence="11">
    <location>
        <position position="139"/>
    </location>
</feature>
<organism evidence="13 14">
    <name type="scientific">Neohortaea acidophila</name>
    <dbReference type="NCBI Taxonomy" id="245834"/>
    <lineage>
        <taxon>Eukaryota</taxon>
        <taxon>Fungi</taxon>
        <taxon>Dikarya</taxon>
        <taxon>Ascomycota</taxon>
        <taxon>Pezizomycotina</taxon>
        <taxon>Dothideomycetes</taxon>
        <taxon>Dothideomycetidae</taxon>
        <taxon>Mycosphaerellales</taxon>
        <taxon>Teratosphaeriaceae</taxon>
        <taxon>Neohortaea</taxon>
    </lineage>
</organism>
<dbReference type="Gene3D" id="3.40.440.10">
    <property type="entry name" value="Adenylosuccinate Synthetase, subunit A, domain 1"/>
    <property type="match status" value="1"/>
</dbReference>
<feature type="binding site" evidence="10">
    <location>
        <begin position="39"/>
        <end position="41"/>
    </location>
    <ligand>
        <name>GTP</name>
        <dbReference type="ChEBI" id="CHEBI:37565"/>
    </ligand>
</feature>
<dbReference type="NCBIfam" id="TIGR00184">
    <property type="entry name" value="purA"/>
    <property type="match status" value="1"/>
</dbReference>
<dbReference type="GeneID" id="54474390"/>
<feature type="binding site" evidence="10">
    <location>
        <position position="220"/>
    </location>
    <ligand>
        <name>IMP</name>
        <dbReference type="ChEBI" id="CHEBI:58053"/>
    </ligand>
</feature>
<dbReference type="PROSITE" id="PS01266">
    <property type="entry name" value="ADENYLOSUCCIN_SYN_1"/>
    <property type="match status" value="1"/>
</dbReference>
<comment type="subcellular location">
    <subcellularLocation>
        <location evidence="10">Cytoplasm</location>
    </subcellularLocation>
</comment>
<dbReference type="InterPro" id="IPR042109">
    <property type="entry name" value="Adenylosuccinate_synth_dom1"/>
</dbReference>
<dbReference type="CDD" id="cd03108">
    <property type="entry name" value="AdSS"/>
    <property type="match status" value="1"/>
</dbReference>
<protein>
    <recommendedName>
        <fullName evidence="10 12">Adenylosuccinate synthetase</fullName>
        <shortName evidence="10">AMPSase</shortName>
        <shortName evidence="10">AdSS</shortName>
        <ecNumber evidence="10 12">6.3.4.4</ecNumber>
    </recommendedName>
    <alternativeName>
        <fullName evidence="10">IMP--aspartate ligase</fullName>
    </alternativeName>
</protein>
<dbReference type="InterPro" id="IPR027417">
    <property type="entry name" value="P-loop_NTPase"/>
</dbReference>
<accession>A0A6A6PXZ9</accession>
<dbReference type="HAMAP" id="MF_00011">
    <property type="entry name" value="Adenylosucc_synth"/>
    <property type="match status" value="1"/>
</dbReference>
<sequence length="420" mass="46388">MATIILGAQWGDEGKGKIVDVLSDDVKLCCRAQGGHNAGHTIVKDGKTFDVHILPSGVLSPGCVNLIGTGCVVYVPGFFKEIENLEKHGISWQDRILISDRCHVDLDLHTKVDGLEEVELGKANIGTTGKGIGPTYSTKATRSGIHMAEIFNKRLFDEKLLNLERGYKKRYGDLLQYDAAEEIARFDVYRDRLKPFVVDQVPLIESIVKGNMRILVEGSQALMLDIDAGTYPYVTSSNTGLGGVFTGLHLSPRSIRETIGVVKAYTTRVGSGPFPSEQLNEVGEKLQKIGREFGVTTGRTRRCGWLDLVVVKFSNAINWYDAINLTKLDVLDTFDEIKVATAYTYKGQALPSFPADLAVLETMEVEYVTLPGWKQSTVGLKSYDELPANARKYVEFIEKFVGVRIKYIGTGPGRESMIVR</sequence>
<feature type="binding site" evidence="10">
    <location>
        <begin position="11"/>
        <end position="17"/>
    </location>
    <ligand>
        <name>GTP</name>
        <dbReference type="ChEBI" id="CHEBI:37565"/>
    </ligand>
</feature>
<dbReference type="GO" id="GO:0044208">
    <property type="term" value="P:'de novo' AMP biosynthetic process"/>
    <property type="evidence" value="ECO:0007669"/>
    <property type="project" value="UniProtKB-UniRule"/>
</dbReference>
<keyword evidence="6 10" id="KW-0547">Nucleotide-binding</keyword>
<dbReference type="EMBL" id="MU001634">
    <property type="protein sequence ID" value="KAF2484614.1"/>
    <property type="molecule type" value="Genomic_DNA"/>
</dbReference>
<dbReference type="Proteomes" id="UP000799767">
    <property type="component" value="Unassembled WGS sequence"/>
</dbReference>
<evidence type="ECO:0000256" key="4">
    <source>
        <dbReference type="ARBA" id="ARBA00022598"/>
    </source>
</evidence>
<evidence type="ECO:0000256" key="6">
    <source>
        <dbReference type="ARBA" id="ARBA00022741"/>
    </source>
</evidence>
<feature type="binding site" evidence="10">
    <location>
        <position position="12"/>
    </location>
    <ligand>
        <name>Mg(2+)</name>
        <dbReference type="ChEBI" id="CHEBI:18420"/>
    </ligand>
</feature>
<proteinExistence type="inferred from homology"/>
<feature type="binding site" evidence="10">
    <location>
        <position position="235"/>
    </location>
    <ligand>
        <name>IMP</name>
        <dbReference type="ChEBI" id="CHEBI:58053"/>
    </ligand>
</feature>
<feature type="binding site" evidence="10">
    <location>
        <begin position="295"/>
        <end position="301"/>
    </location>
    <ligand>
        <name>substrate</name>
    </ligand>
</feature>
<dbReference type="GO" id="GO:0046040">
    <property type="term" value="P:IMP metabolic process"/>
    <property type="evidence" value="ECO:0007669"/>
    <property type="project" value="TreeGrafter"/>
</dbReference>
<dbReference type="InterPro" id="IPR001114">
    <property type="entry name" value="Adenylosuccinate_synthetase"/>
</dbReference>